<feature type="transmembrane region" description="Helical" evidence="6">
    <location>
        <begin position="38"/>
        <end position="57"/>
    </location>
</feature>
<dbReference type="RefSeq" id="WP_186958827.1">
    <property type="nucleotide sequence ID" value="NZ_JACOOI010000005.1"/>
</dbReference>
<feature type="transmembrane region" description="Helical" evidence="6">
    <location>
        <begin position="145"/>
        <end position="166"/>
    </location>
</feature>
<keyword evidence="5 6" id="KW-0472">Membrane</keyword>
<evidence type="ECO:0000256" key="5">
    <source>
        <dbReference type="ARBA" id="ARBA00023136"/>
    </source>
</evidence>
<keyword evidence="8" id="KW-1185">Reference proteome</keyword>
<gene>
    <name evidence="7" type="ORF">H8S77_07050</name>
</gene>
<evidence type="ECO:0000256" key="2">
    <source>
        <dbReference type="ARBA" id="ARBA00022475"/>
    </source>
</evidence>
<dbReference type="InterPro" id="IPR002797">
    <property type="entry name" value="Polysacc_synth"/>
</dbReference>
<dbReference type="PANTHER" id="PTHR30250">
    <property type="entry name" value="PST FAMILY PREDICTED COLANIC ACID TRANSPORTER"/>
    <property type="match status" value="1"/>
</dbReference>
<proteinExistence type="predicted"/>
<evidence type="ECO:0000256" key="3">
    <source>
        <dbReference type="ARBA" id="ARBA00022692"/>
    </source>
</evidence>
<feature type="transmembrane region" description="Helical" evidence="6">
    <location>
        <begin position="78"/>
        <end position="104"/>
    </location>
</feature>
<reference evidence="7 8" key="1">
    <citation type="submission" date="2020-08" db="EMBL/GenBank/DDBJ databases">
        <title>Genome public.</title>
        <authorList>
            <person name="Liu C."/>
            <person name="Sun Q."/>
        </authorList>
    </citation>
    <scope>NUCLEOTIDE SEQUENCE [LARGE SCALE GENOMIC DNA]</scope>
    <source>
        <strain evidence="7 8">BX2</strain>
    </source>
</reference>
<comment type="caution">
    <text evidence="7">The sequence shown here is derived from an EMBL/GenBank/DDBJ whole genome shotgun (WGS) entry which is preliminary data.</text>
</comment>
<evidence type="ECO:0000256" key="6">
    <source>
        <dbReference type="SAM" id="Phobius"/>
    </source>
</evidence>
<feature type="transmembrane region" description="Helical" evidence="6">
    <location>
        <begin position="324"/>
        <end position="343"/>
    </location>
</feature>
<dbReference type="EMBL" id="JACOOI010000005">
    <property type="protein sequence ID" value="MBC5642644.1"/>
    <property type="molecule type" value="Genomic_DNA"/>
</dbReference>
<protein>
    <submittedName>
        <fullName evidence="7">Lipopolysaccharide biosynthesis protein</fullName>
    </submittedName>
</protein>
<feature type="transmembrane region" description="Helical" evidence="6">
    <location>
        <begin position="288"/>
        <end position="312"/>
    </location>
</feature>
<dbReference type="Pfam" id="PF01943">
    <property type="entry name" value="Polysacc_synt"/>
    <property type="match status" value="1"/>
</dbReference>
<feature type="transmembrane region" description="Helical" evidence="6">
    <location>
        <begin position="355"/>
        <end position="377"/>
    </location>
</feature>
<organism evidence="7 8">
    <name type="scientific">Parabacteroides segnis</name>
    <dbReference type="NCBI Taxonomy" id="2763058"/>
    <lineage>
        <taxon>Bacteria</taxon>
        <taxon>Pseudomonadati</taxon>
        <taxon>Bacteroidota</taxon>
        <taxon>Bacteroidia</taxon>
        <taxon>Bacteroidales</taxon>
        <taxon>Tannerellaceae</taxon>
        <taxon>Parabacteroides</taxon>
    </lineage>
</organism>
<evidence type="ECO:0000313" key="8">
    <source>
        <dbReference type="Proteomes" id="UP000644010"/>
    </source>
</evidence>
<dbReference type="InterPro" id="IPR050833">
    <property type="entry name" value="Poly_Biosynth_Transport"/>
</dbReference>
<keyword evidence="2" id="KW-1003">Cell membrane</keyword>
<keyword evidence="4 6" id="KW-1133">Transmembrane helix</keyword>
<evidence type="ECO:0000313" key="7">
    <source>
        <dbReference type="EMBL" id="MBC5642644.1"/>
    </source>
</evidence>
<keyword evidence="3 6" id="KW-0812">Transmembrane</keyword>
<dbReference type="Proteomes" id="UP000644010">
    <property type="component" value="Unassembled WGS sequence"/>
</dbReference>
<evidence type="ECO:0000256" key="1">
    <source>
        <dbReference type="ARBA" id="ARBA00004651"/>
    </source>
</evidence>
<feature type="transmembrane region" description="Helical" evidence="6">
    <location>
        <begin position="116"/>
        <end position="138"/>
    </location>
</feature>
<feature type="transmembrane region" description="Helical" evidence="6">
    <location>
        <begin position="172"/>
        <end position="195"/>
    </location>
</feature>
<feature type="transmembrane region" description="Helical" evidence="6">
    <location>
        <begin position="436"/>
        <end position="459"/>
    </location>
</feature>
<comment type="subcellular location">
    <subcellularLocation>
        <location evidence="1">Cell membrane</location>
        <topology evidence="1">Multi-pass membrane protein</topology>
    </subcellularLocation>
</comment>
<accession>A0ABR7DYQ0</accession>
<dbReference type="PANTHER" id="PTHR30250:SF11">
    <property type="entry name" value="O-ANTIGEN TRANSPORTER-RELATED"/>
    <property type="match status" value="1"/>
</dbReference>
<feature type="transmembrane region" description="Helical" evidence="6">
    <location>
        <begin position="383"/>
        <end position="401"/>
    </location>
</feature>
<feature type="transmembrane region" description="Helical" evidence="6">
    <location>
        <begin position="5"/>
        <end position="26"/>
    </location>
</feature>
<sequence length="468" mass="54060">MKALIFNFISFGLAVCLERLISFLLIPLYANVFSVEEFGVIDLIQTFMGIVSIFCFLQLETSLQRFYYEYEGEEKGKFIFAIFFMIMCVGFILGTIIILFSPYLSQWLCDSVQYVTAFRIAAIQMFFSVLSSLILILLRFEKKNILFTIVIIGKSLLLFGTIYWFVSVAHYGVSGFFLSQLLAISLSFFVSLYLMRRLFVFHLSKSIMKTSLHYALPQFPARIGSATNAYANRFFILGYLDTYHVGLFSMALKIGSIMQLVHQTFMMAWNQYMFEILKKENSKFQFSFIFQIIVPITFLFSMCLSLFSAELIMNFASPKFVESAKYVGCITMAISLLIVKEVVDVGPKYKSKTYYLSISFLSALGVNLISSFCLVKYLGLDGIVYSMILANLVLLTLSWIFSYRLYPIYFSRTILIISMLPALLLTIFMIYVDISFYYRCLLLPCAVIYYFILIFRAILHYKRNLCLI</sequence>
<evidence type="ECO:0000256" key="4">
    <source>
        <dbReference type="ARBA" id="ARBA00022989"/>
    </source>
</evidence>
<name>A0ABR7DYQ0_9BACT</name>
<feature type="transmembrane region" description="Helical" evidence="6">
    <location>
        <begin position="413"/>
        <end position="430"/>
    </location>
</feature>